<dbReference type="Proteomes" id="UP000053105">
    <property type="component" value="Unassembled WGS sequence"/>
</dbReference>
<evidence type="ECO:0000313" key="3">
    <source>
        <dbReference type="Proteomes" id="UP000053105"/>
    </source>
</evidence>
<organism evidence="2 3">
    <name type="scientific">Melipona quadrifasciata</name>
    <dbReference type="NCBI Taxonomy" id="166423"/>
    <lineage>
        <taxon>Eukaryota</taxon>
        <taxon>Metazoa</taxon>
        <taxon>Ecdysozoa</taxon>
        <taxon>Arthropoda</taxon>
        <taxon>Hexapoda</taxon>
        <taxon>Insecta</taxon>
        <taxon>Pterygota</taxon>
        <taxon>Neoptera</taxon>
        <taxon>Endopterygota</taxon>
        <taxon>Hymenoptera</taxon>
        <taxon>Apocrita</taxon>
        <taxon>Aculeata</taxon>
        <taxon>Apoidea</taxon>
        <taxon>Anthophila</taxon>
        <taxon>Apidae</taxon>
        <taxon>Melipona</taxon>
    </lineage>
</organism>
<dbReference type="EMBL" id="KQ435698">
    <property type="protein sequence ID" value="KOX80715.1"/>
    <property type="molecule type" value="Genomic_DNA"/>
</dbReference>
<dbReference type="AlphaFoldDB" id="A0A0M9AAS1"/>
<keyword evidence="1" id="KW-0472">Membrane</keyword>
<gene>
    <name evidence="2" type="ORF">WN51_02003</name>
</gene>
<sequence length="130" mass="15016">MGVSLVQCLLYRFATRSTSVLNNVSRSQSNHSSLYRGRQRSYRELWTIAANLIPSAVMRCYVQNNSKLVPIDPTTEVSLFIFKFLLKIFAYQGYIRLFSIFAAVFLLILRRHIICLHKSFIDNDVSSTPF</sequence>
<protein>
    <submittedName>
        <fullName evidence="2">Uncharacterized protein</fullName>
    </submittedName>
</protein>
<keyword evidence="3" id="KW-1185">Reference proteome</keyword>
<reference evidence="2 3" key="1">
    <citation type="submission" date="2015-07" db="EMBL/GenBank/DDBJ databases">
        <title>The genome of Melipona quadrifasciata.</title>
        <authorList>
            <person name="Pan H."/>
            <person name="Kapheim K."/>
        </authorList>
    </citation>
    <scope>NUCLEOTIDE SEQUENCE [LARGE SCALE GENOMIC DNA]</scope>
    <source>
        <strain evidence="2">0111107301</strain>
        <tissue evidence="2">Whole body</tissue>
    </source>
</reference>
<keyword evidence="1" id="KW-1133">Transmembrane helix</keyword>
<evidence type="ECO:0000313" key="2">
    <source>
        <dbReference type="EMBL" id="KOX80715.1"/>
    </source>
</evidence>
<accession>A0A0M9AAS1</accession>
<keyword evidence="1" id="KW-0812">Transmembrane</keyword>
<dbReference type="OrthoDB" id="7635388at2759"/>
<proteinExistence type="predicted"/>
<evidence type="ECO:0000256" key="1">
    <source>
        <dbReference type="SAM" id="Phobius"/>
    </source>
</evidence>
<feature type="transmembrane region" description="Helical" evidence="1">
    <location>
        <begin position="84"/>
        <end position="109"/>
    </location>
</feature>
<name>A0A0M9AAS1_9HYME</name>